<dbReference type="CDD" id="cd00033">
    <property type="entry name" value="CCP"/>
    <property type="match status" value="21"/>
</dbReference>
<feature type="disulfide bond" evidence="3">
    <location>
        <begin position="35"/>
        <end position="62"/>
    </location>
</feature>
<feature type="domain" description="Sushi" evidence="4">
    <location>
        <begin position="983"/>
        <end position="1040"/>
    </location>
</feature>
<feature type="domain" description="Sushi" evidence="4">
    <location>
        <begin position="1313"/>
        <end position="1368"/>
    </location>
</feature>
<evidence type="ECO:0000313" key="6">
    <source>
        <dbReference type="Proteomes" id="UP000596742"/>
    </source>
</evidence>
<evidence type="ECO:0000256" key="2">
    <source>
        <dbReference type="ARBA" id="ARBA00023157"/>
    </source>
</evidence>
<protein>
    <submittedName>
        <fullName evidence="5">CUB and sushi domain-containing protein</fullName>
    </submittedName>
</protein>
<dbReference type="InterPro" id="IPR000436">
    <property type="entry name" value="Sushi_SCR_CCP_dom"/>
</dbReference>
<feature type="domain" description="Sushi" evidence="4">
    <location>
        <begin position="189"/>
        <end position="248"/>
    </location>
</feature>
<gene>
    <name evidence="5" type="ORF">MGAL_10B080927</name>
</gene>
<dbReference type="OrthoDB" id="6084293at2759"/>
<dbReference type="PROSITE" id="PS50923">
    <property type="entry name" value="SUSHI"/>
    <property type="match status" value="13"/>
</dbReference>
<keyword evidence="2 3" id="KW-1015">Disulfide bond</keyword>
<feature type="disulfide bond" evidence="3">
    <location>
        <begin position="1011"/>
        <end position="1038"/>
    </location>
</feature>
<feature type="domain" description="Sushi" evidence="4">
    <location>
        <begin position="1590"/>
        <end position="1646"/>
    </location>
</feature>
<evidence type="ECO:0000259" key="4">
    <source>
        <dbReference type="PROSITE" id="PS50923"/>
    </source>
</evidence>
<accession>A0A8B6H888</accession>
<evidence type="ECO:0000313" key="5">
    <source>
        <dbReference type="EMBL" id="VDI74648.1"/>
    </source>
</evidence>
<dbReference type="Proteomes" id="UP000596742">
    <property type="component" value="Unassembled WGS sequence"/>
</dbReference>
<feature type="domain" description="Sushi" evidence="4">
    <location>
        <begin position="65"/>
        <end position="123"/>
    </location>
</feature>
<keyword evidence="6" id="KW-1185">Reference proteome</keyword>
<dbReference type="Pfam" id="PF00084">
    <property type="entry name" value="Sushi"/>
    <property type="match status" value="22"/>
</dbReference>
<feature type="domain" description="Sushi" evidence="4">
    <location>
        <begin position="1203"/>
        <end position="1260"/>
    </location>
</feature>
<feature type="disulfide bond" evidence="3">
    <location>
        <begin position="1231"/>
        <end position="1258"/>
    </location>
</feature>
<feature type="disulfide bond" evidence="3">
    <location>
        <begin position="65"/>
        <end position="108"/>
    </location>
</feature>
<evidence type="ECO:0000256" key="1">
    <source>
        <dbReference type="ARBA" id="ARBA00022737"/>
    </source>
</evidence>
<comment type="caution">
    <text evidence="3">Lacks conserved residue(s) required for the propagation of feature annotation.</text>
</comment>
<feature type="disulfide bond" evidence="3">
    <location>
        <begin position="899"/>
        <end position="926"/>
    </location>
</feature>
<feature type="disulfide bond" evidence="3">
    <location>
        <begin position="1339"/>
        <end position="1366"/>
    </location>
</feature>
<evidence type="ECO:0000256" key="3">
    <source>
        <dbReference type="PROSITE-ProRule" id="PRU00302"/>
    </source>
</evidence>
<feature type="disulfide bond" evidence="3">
    <location>
        <begin position="675"/>
        <end position="702"/>
    </location>
</feature>
<feature type="disulfide bond" evidence="3">
    <location>
        <begin position="1452"/>
        <end position="1479"/>
    </location>
</feature>
<comment type="caution">
    <text evidence="5">The sequence shown here is derived from an EMBL/GenBank/DDBJ whole genome shotgun (WGS) entry which is preliminary data.</text>
</comment>
<dbReference type="EMBL" id="UYJE01009581">
    <property type="protein sequence ID" value="VDI74648.1"/>
    <property type="molecule type" value="Genomic_DNA"/>
</dbReference>
<feature type="domain" description="Sushi" evidence="4">
    <location>
        <begin position="1095"/>
        <end position="1150"/>
    </location>
</feature>
<feature type="domain" description="Sushi" evidence="4">
    <location>
        <begin position="871"/>
        <end position="928"/>
    </location>
</feature>
<feature type="domain" description="Sushi" evidence="4">
    <location>
        <begin position="363"/>
        <end position="426"/>
    </location>
</feature>
<feature type="domain" description="Sushi" evidence="4">
    <location>
        <begin position="1423"/>
        <end position="1481"/>
    </location>
</feature>
<dbReference type="InterPro" id="IPR051277">
    <property type="entry name" value="SEZ6_CSMD_C4BPB_Regulators"/>
</dbReference>
<keyword evidence="3" id="KW-0768">Sushi</keyword>
<feature type="domain" description="Sushi" evidence="4">
    <location>
        <begin position="646"/>
        <end position="704"/>
    </location>
</feature>
<feature type="domain" description="Sushi" evidence="4">
    <location>
        <begin position="4"/>
        <end position="64"/>
    </location>
</feature>
<dbReference type="PANTHER" id="PTHR45656:SF3">
    <property type="entry name" value="CUB AND SUSHI DOMAIN-CONTAINING PROTEIN 1"/>
    <property type="match status" value="1"/>
</dbReference>
<name>A0A8B6H888_MYTGA</name>
<feature type="domain" description="Sushi" evidence="4">
    <location>
        <begin position="535"/>
        <end position="591"/>
    </location>
</feature>
<dbReference type="SUPFAM" id="SSF57535">
    <property type="entry name" value="Complement control module/SCR domain"/>
    <property type="match status" value="27"/>
</dbReference>
<dbReference type="SMART" id="SM00032">
    <property type="entry name" value="CCP"/>
    <property type="match status" value="29"/>
</dbReference>
<proteinExistence type="predicted"/>
<feature type="disulfide bond" evidence="3">
    <location>
        <begin position="6"/>
        <end position="49"/>
    </location>
</feature>
<organism evidence="5 6">
    <name type="scientific">Mytilus galloprovincialis</name>
    <name type="common">Mediterranean mussel</name>
    <dbReference type="NCBI Taxonomy" id="29158"/>
    <lineage>
        <taxon>Eukaryota</taxon>
        <taxon>Metazoa</taxon>
        <taxon>Spiralia</taxon>
        <taxon>Lophotrochozoa</taxon>
        <taxon>Mollusca</taxon>
        <taxon>Bivalvia</taxon>
        <taxon>Autobranchia</taxon>
        <taxon>Pteriomorphia</taxon>
        <taxon>Mytilida</taxon>
        <taxon>Mytiloidea</taxon>
        <taxon>Mytilidae</taxon>
        <taxon>Mytilinae</taxon>
        <taxon>Mytilus</taxon>
    </lineage>
</organism>
<dbReference type="PANTHER" id="PTHR45656">
    <property type="entry name" value="PROTEIN CBR-CLEC-78"/>
    <property type="match status" value="1"/>
</dbReference>
<sequence length="1647" mass="183435">MVASECVISPPTVNHAYIIDADKVYKLKASVHYKCATGYKLFGNNEVFCRAGGNWSKINFECLDCGQPPALANSTVVNKKILTTLGRYIYYKCDSGYGATNTKYRVKCLSNARWSNPSATCKALCPSFPLIPNAEINSTTTSKLRDTQIFYTCNIGYEPPKMWIKCLDNTLSNDSLAIWSDPNENCRRVDCGPPYDVMNANYGFVNVTLYQETITYSCNDGMTMTGFVYNSTCQANRTWTETNFVCADCGEVPLPEGASMMVYRGVHSTMSLTCSDDYIATGDVDAKCLNSVWDLGDFNCWWKHCGDPPYLYGAKRTFNGKIVGHTATHICRNDYLDVAGVGSVKSHCELGGNWSNVFINCSRKCYTPPTMTNAYYPADITTYEGSVVFYTCETRFTLVGVSDNSTCMASGVWIGPDFECIPDCRSPQTVFNAKPALYNSTLTPYNALYECEAAYTMIGDFNISCQANSEWTTEMFICSGCPYPTLLNGTFVIIERVSGINIVKYSCDGDLNLIGDSGITCQVNLIWTDPKFFCTGCANPPSVPNAALHIELLQSDSMVYYDCDDGFNSVGYKYIDCIDNSWTVRRFICTPCTEPTSVQNATYKIEEISNNFEVLYQCDTGLRLIGNKFTQCQVDATWTYPTFICTDCPSAPTVANAVVNIPLIRHDEQQLTYKCKNKFYLYGPNTVTCQNDTTWSSIMFSCIVCRRPSNVIGSTFKYEMEQNKMIYYYECDEGLTLVGDNTLQCKSNRAWTPPMFVCTGCTNLPAVPNAALHIDLLQNDTMVYYDCDHGYNSVGYKYIDCYGTSWTVRRFICTHCPIAPSVPNAVVDTPLIRHDEQLLTYTCINDFHLYGPNIISCQNDTTWSSIMFACIACPYPSNVTGASFKYEMEQNSMIFYYECDEGLNLVGDSTMQCQSNAEWTPQRFICTECTHPIPLNETSISIIENSGTYKATYNCNGGSNLIGNGVITCQDNLTWTDPLFFCSECSNPPVIPHGNLHIDLIQTDQLVYYDCNDGYNFYGEKYIKCENDDTWTNPKFICTPCIEPPSVQNASYKIENINSNYEVLYECDVGLLLIGNKFINCLSNGTWTYPTLLCTACPQPEHISQTSVIVEVSPYDRIVKYQCENGTIGAGNITCQSDLTWTAPFFTCSGCTDPPETPDATFEVVHGDNNVVYECDVGLNLIGNKNIECQPGGNWTDRSFICTVCTEPADVMNAMYTVEKFNSNYTVIYKCDDEFNLLGNGVMECQSDGDWTNHNFICTKCTDQPIIKNATSKIVHADNNVVYECDVGLNLIGNEHIECDPDGNWADRSFICIECSQPPAVENASFKVVPSDNNVVYECDSELNLIGNETIECKSDGNWTYTSFICIACSEPPVVHNGTYTFEMVDNNHVARYRCDDGLNLIGSDVIECLSNGSWTDLNLKCTDCPDPPNILNAALNTENIHHDDVNLTYMCIDGYHLVGAQTIFCQDDFTWSPTMFVCTACPYPSSIQNTTIEVEVIAGDPIVKYSCISELTQIGIGYTSCDTNTWTLPSFICSNCSYPPYIQNTTIEVEIIAGDPVVKYSCITGLTQIGFEYTSCANNTWTLPTFICSDCGHPPSKPNATVLVEKDLNDIIVNYRCDEGFNITGLSTLQCEMGTWIIGNFTCVSV</sequence>
<dbReference type="Gene3D" id="2.20.28.230">
    <property type="match status" value="2"/>
</dbReference>
<dbReference type="InterPro" id="IPR035976">
    <property type="entry name" value="Sushi/SCR/CCP_sf"/>
</dbReference>
<reference evidence="5" key="1">
    <citation type="submission" date="2018-11" db="EMBL/GenBank/DDBJ databases">
        <authorList>
            <person name="Alioto T."/>
            <person name="Alioto T."/>
        </authorList>
    </citation>
    <scope>NUCLEOTIDE SEQUENCE</scope>
</reference>
<keyword evidence="1" id="KW-0677">Repeat</keyword>
<dbReference type="Gene3D" id="2.10.70.10">
    <property type="entry name" value="Complement Module, domain 1"/>
    <property type="match status" value="24"/>
</dbReference>